<reference evidence="2" key="1">
    <citation type="journal article" date="2018" name="Nat. Plants">
        <title>Whole-genome landscape of Medicago truncatula symbiotic genes.</title>
        <authorList>
            <person name="Pecrix Y."/>
            <person name="Gamas P."/>
            <person name="Carrere S."/>
        </authorList>
    </citation>
    <scope>NUCLEOTIDE SEQUENCE</scope>
    <source>
        <tissue evidence="2">Leaves</tissue>
    </source>
</reference>
<keyword evidence="1" id="KW-0812">Transmembrane</keyword>
<dbReference type="Proteomes" id="UP000265566">
    <property type="component" value="Chromosome 6"/>
</dbReference>
<organism evidence="2">
    <name type="scientific">Medicago truncatula</name>
    <name type="common">Barrel medic</name>
    <name type="synonym">Medicago tribuloides</name>
    <dbReference type="NCBI Taxonomy" id="3880"/>
    <lineage>
        <taxon>Eukaryota</taxon>
        <taxon>Viridiplantae</taxon>
        <taxon>Streptophyta</taxon>
        <taxon>Embryophyta</taxon>
        <taxon>Tracheophyta</taxon>
        <taxon>Spermatophyta</taxon>
        <taxon>Magnoliopsida</taxon>
        <taxon>eudicotyledons</taxon>
        <taxon>Gunneridae</taxon>
        <taxon>Pentapetalae</taxon>
        <taxon>rosids</taxon>
        <taxon>fabids</taxon>
        <taxon>Fabales</taxon>
        <taxon>Fabaceae</taxon>
        <taxon>Papilionoideae</taxon>
        <taxon>50 kb inversion clade</taxon>
        <taxon>NPAAA clade</taxon>
        <taxon>Hologalegina</taxon>
        <taxon>IRL clade</taxon>
        <taxon>Trifolieae</taxon>
        <taxon>Medicago</taxon>
    </lineage>
</organism>
<accession>A0A396HFV5</accession>
<dbReference type="Gramene" id="rna35898">
    <property type="protein sequence ID" value="RHN51463.1"/>
    <property type="gene ID" value="gene35898"/>
</dbReference>
<keyword evidence="1" id="KW-0472">Membrane</keyword>
<proteinExistence type="predicted"/>
<gene>
    <name evidence="2" type="ORF">MtrunA17_Chr6g0468821</name>
</gene>
<keyword evidence="1" id="KW-1133">Transmembrane helix</keyword>
<evidence type="ECO:0008006" key="3">
    <source>
        <dbReference type="Google" id="ProtNLM"/>
    </source>
</evidence>
<dbReference type="EMBL" id="PSQE01000006">
    <property type="protein sequence ID" value="RHN51463.1"/>
    <property type="molecule type" value="Genomic_DNA"/>
</dbReference>
<protein>
    <recommendedName>
        <fullName evidence="3">Transmembrane protein</fullName>
    </recommendedName>
</protein>
<evidence type="ECO:0000313" key="2">
    <source>
        <dbReference type="EMBL" id="RHN51463.1"/>
    </source>
</evidence>
<evidence type="ECO:0000256" key="1">
    <source>
        <dbReference type="SAM" id="Phobius"/>
    </source>
</evidence>
<dbReference type="AlphaFoldDB" id="A0A396HFV5"/>
<feature type="transmembrane region" description="Helical" evidence="1">
    <location>
        <begin position="55"/>
        <end position="76"/>
    </location>
</feature>
<feature type="transmembrane region" description="Helical" evidence="1">
    <location>
        <begin position="24"/>
        <end position="43"/>
    </location>
</feature>
<comment type="caution">
    <text evidence="2">The sequence shown here is derived from an EMBL/GenBank/DDBJ whole genome shotgun (WGS) entry which is preliminary data.</text>
</comment>
<sequence>MICGLSLIRCCCCCCRVWFEFVTLLRFVSCSLYGLVPVVVVPVDLGSGGGGGLGFAGLLVGVRGCVVFASSLLFWFARLGALDLTFVVQSQQPERVGCSVSKTRKGL</sequence>
<name>A0A396HFV5_MEDTR</name>